<proteinExistence type="predicted"/>
<dbReference type="SUPFAM" id="SSF101967">
    <property type="entry name" value="Adhesin YadA, collagen-binding domain"/>
    <property type="match status" value="3"/>
</dbReference>
<sequence length="771" mass="81313">MKRYILLVLLLVSVVGYTQNGINYKALIKDDLGNAIVNASVDIKFKILESDAQTNIYEETHSPSTDDNGIIIVIIGEGTIISGIFDEIKWGDDNHYLNVQIDSGSGFINLGTVQFSAVPYALHAKKAANVKGLEAIDEGNGIGWRLVDRPEVFYGNIGENAVDFSFSNSGLIDKGALGLNSFATGFFTEATGDYTTSMGYNTEAAGDYSTSLGFNTEALGDYSLASGRNSSASGDNTIALGHLSIASSSYAISMGTETEASGNSAIALGNNTTASNEYAVAIGQNTTASGANSTAFGRNTEATGANSVAMGSGTEAQGNFSFAFGDSSEAQGNNSIAMGDDAFATNDYAVAIGRDTFASGQSAFSTGSNTDATGNYSVATGQNTTASSTNSTAMGLETEASGPRSTAMGYDTEASGINATATGGNTIASGLNAIATGFNTEASGFHTTAMGYRTTAASYASTAIGRHNIGGGSSTTWQPLDPLFEIGNGSNASNRSNALTVYKNGQHTINADYIGLVIPNPSYGIVIDEPSLIGINITNANNIGIAVTSDYQGGYFLGEDTGVFATSSNSSNPDIILGGNSGSNDNDDGIIASDYRYSGSDIYLRSNDAVVIQLDHDNFGSIVNTSSFFIRDGENNNVFSVNENGVVRINNSVIHNSDRRLKTSIENLDYGLKEILQLQPKQYFWKNQEKQKKSLGLIAQDVQTIIGEIVTCKDDELKTLGVSYTELIPVLINAIKEQNRLIENQKKDIYLLKLEFSSIKNLLTELKITEQ</sequence>
<dbReference type="InterPro" id="IPR011049">
    <property type="entry name" value="Serralysin-like_metalloprot_C"/>
</dbReference>
<dbReference type="InterPro" id="IPR030392">
    <property type="entry name" value="S74_ICA"/>
</dbReference>
<organism evidence="3 4">
    <name type="scientific">Winogradskyella echinorum</name>
    <dbReference type="NCBI Taxonomy" id="538189"/>
    <lineage>
        <taxon>Bacteria</taxon>
        <taxon>Pseudomonadati</taxon>
        <taxon>Bacteroidota</taxon>
        <taxon>Flavobacteriia</taxon>
        <taxon>Flavobacteriales</taxon>
        <taxon>Flavobacteriaceae</taxon>
        <taxon>Winogradskyella</taxon>
    </lineage>
</organism>
<accession>A0ABR6Y3M4</accession>
<dbReference type="PROSITE" id="PS51688">
    <property type="entry name" value="ICA"/>
    <property type="match status" value="1"/>
</dbReference>
<protein>
    <submittedName>
        <fullName evidence="3">Tail fiber domain-containing protein</fullName>
    </submittedName>
</protein>
<evidence type="ECO:0000259" key="2">
    <source>
        <dbReference type="PROSITE" id="PS51688"/>
    </source>
</evidence>
<comment type="caution">
    <text evidence="3">The sequence shown here is derived from an EMBL/GenBank/DDBJ whole genome shotgun (WGS) entry which is preliminary data.</text>
</comment>
<dbReference type="Gene3D" id="1.10.10.10">
    <property type="entry name" value="Winged helix-like DNA-binding domain superfamily/Winged helix DNA-binding domain"/>
    <property type="match status" value="1"/>
</dbReference>
<dbReference type="Pfam" id="PF05658">
    <property type="entry name" value="YadA_head"/>
    <property type="match status" value="10"/>
</dbReference>
<gene>
    <name evidence="3" type="ORF">H6H04_12855</name>
</gene>
<dbReference type="Proteomes" id="UP000607435">
    <property type="component" value="Unassembled WGS sequence"/>
</dbReference>
<dbReference type="InterPro" id="IPR036388">
    <property type="entry name" value="WH-like_DNA-bd_sf"/>
</dbReference>
<dbReference type="InterPro" id="IPR008640">
    <property type="entry name" value="Adhesin_Head_dom"/>
</dbReference>
<dbReference type="RefSeq" id="WP_186846391.1">
    <property type="nucleotide sequence ID" value="NZ_JACOME010000003.1"/>
</dbReference>
<name>A0ABR6Y3M4_9FLAO</name>
<dbReference type="Gene3D" id="2.60.40.4050">
    <property type="match status" value="1"/>
</dbReference>
<feature type="domain" description="Peptidase S74" evidence="2">
    <location>
        <begin position="657"/>
        <end position="749"/>
    </location>
</feature>
<keyword evidence="4" id="KW-1185">Reference proteome</keyword>
<evidence type="ECO:0000313" key="4">
    <source>
        <dbReference type="Proteomes" id="UP000607435"/>
    </source>
</evidence>
<evidence type="ECO:0000256" key="1">
    <source>
        <dbReference type="SAM" id="MobiDB-lite"/>
    </source>
</evidence>
<dbReference type="CDD" id="cd12820">
    <property type="entry name" value="LbR_YadA-like"/>
    <property type="match status" value="3"/>
</dbReference>
<feature type="compositionally biased region" description="Low complexity" evidence="1">
    <location>
        <begin position="383"/>
        <end position="393"/>
    </location>
</feature>
<evidence type="ECO:0000313" key="3">
    <source>
        <dbReference type="EMBL" id="MBC3847279.1"/>
    </source>
</evidence>
<dbReference type="EMBL" id="JACOME010000003">
    <property type="protein sequence ID" value="MBC3847279.1"/>
    <property type="molecule type" value="Genomic_DNA"/>
</dbReference>
<dbReference type="Pfam" id="PF13884">
    <property type="entry name" value="Peptidase_S74"/>
    <property type="match status" value="1"/>
</dbReference>
<dbReference type="Gene3D" id="2.150.10.10">
    <property type="entry name" value="Serralysin-like metalloprotease, C-terminal"/>
    <property type="match status" value="3"/>
</dbReference>
<reference evidence="3 4" key="1">
    <citation type="submission" date="2020-08" db="EMBL/GenBank/DDBJ databases">
        <title>Winogradskyella ouciana sp. nov., isolated from the hadal seawater of the Mariana Trench.</title>
        <authorList>
            <person name="He X."/>
        </authorList>
    </citation>
    <scope>NUCLEOTIDE SEQUENCE [LARGE SCALE GENOMIC DNA]</scope>
    <source>
        <strain evidence="3 4">KCTC 22026</strain>
    </source>
</reference>
<feature type="region of interest" description="Disordered" evidence="1">
    <location>
        <begin position="381"/>
        <end position="411"/>
    </location>
</feature>